<evidence type="ECO:0000313" key="3">
    <source>
        <dbReference type="Proteomes" id="UP000681341"/>
    </source>
</evidence>
<evidence type="ECO:0000313" key="2">
    <source>
        <dbReference type="EMBL" id="MBO3734145.1"/>
    </source>
</evidence>
<gene>
    <name evidence="2" type="ORF">J5V16_15060</name>
</gene>
<evidence type="ECO:0000256" key="1">
    <source>
        <dbReference type="SAM" id="Phobius"/>
    </source>
</evidence>
<reference evidence="2 3" key="1">
    <citation type="submission" date="2021-03" db="EMBL/GenBank/DDBJ databases">
        <title>Glycomyces sp. nov., a novel actinomycete isolated from soil.</title>
        <authorList>
            <person name="Yang X."/>
            <person name="Xu X."/>
        </authorList>
    </citation>
    <scope>NUCLEOTIDE SEQUENCE [LARGE SCALE GENOMIC DNA]</scope>
    <source>
        <strain evidence="2 3">NEAU-S30</strain>
    </source>
</reference>
<keyword evidence="1" id="KW-1133">Transmembrane helix</keyword>
<comment type="caution">
    <text evidence="2">The sequence shown here is derived from an EMBL/GenBank/DDBJ whole genome shotgun (WGS) entry which is preliminary data.</text>
</comment>
<protein>
    <submittedName>
        <fullName evidence="2">Uncharacterized protein</fullName>
    </submittedName>
</protein>
<dbReference type="Proteomes" id="UP000681341">
    <property type="component" value="Unassembled WGS sequence"/>
</dbReference>
<feature type="transmembrane region" description="Helical" evidence="1">
    <location>
        <begin position="51"/>
        <end position="71"/>
    </location>
</feature>
<feature type="transmembrane region" description="Helical" evidence="1">
    <location>
        <begin position="20"/>
        <end position="39"/>
    </location>
</feature>
<keyword evidence="1" id="KW-0472">Membrane</keyword>
<feature type="transmembrane region" description="Helical" evidence="1">
    <location>
        <begin position="78"/>
        <end position="99"/>
    </location>
</feature>
<keyword evidence="3" id="KW-1185">Reference proteome</keyword>
<organism evidence="2 3">
    <name type="scientific">Glycomyces niveus</name>
    <dbReference type="NCBI Taxonomy" id="2820287"/>
    <lineage>
        <taxon>Bacteria</taxon>
        <taxon>Bacillati</taxon>
        <taxon>Actinomycetota</taxon>
        <taxon>Actinomycetes</taxon>
        <taxon>Glycomycetales</taxon>
        <taxon>Glycomycetaceae</taxon>
        <taxon>Glycomyces</taxon>
    </lineage>
</organism>
<feature type="transmembrane region" description="Helical" evidence="1">
    <location>
        <begin position="105"/>
        <end position="124"/>
    </location>
</feature>
<sequence length="134" mass="13416">MTATTATASAQTRLRGILRLDAFACAGFGLLLAAGAPLADRFLGLDPAWAVPFGVYLLGCAVALGLVAGYPDLVRGQVIGVVANNVLAAAAMAALPFTGLVELTLAGYALMLGGAALVAVFAIAEEAGLKRLEA</sequence>
<keyword evidence="1" id="KW-0812">Transmembrane</keyword>
<accession>A0ABS3U5T9</accession>
<proteinExistence type="predicted"/>
<name>A0ABS3U5T9_9ACTN</name>
<dbReference type="RefSeq" id="WP_208497236.1">
    <property type="nucleotide sequence ID" value="NZ_JAGFNP010000008.1"/>
</dbReference>
<dbReference type="EMBL" id="JAGFNP010000008">
    <property type="protein sequence ID" value="MBO3734145.1"/>
    <property type="molecule type" value="Genomic_DNA"/>
</dbReference>